<dbReference type="KEGG" id="halt:IM660_03635"/>
<keyword evidence="5 7" id="KW-0067">ATP-binding</keyword>
<dbReference type="Pfam" id="PF09179">
    <property type="entry name" value="TilS"/>
    <property type="match status" value="1"/>
</dbReference>
<organism evidence="10 11">
    <name type="scientific">Ruania alkalisoli</name>
    <dbReference type="NCBI Taxonomy" id="2779775"/>
    <lineage>
        <taxon>Bacteria</taxon>
        <taxon>Bacillati</taxon>
        <taxon>Actinomycetota</taxon>
        <taxon>Actinomycetes</taxon>
        <taxon>Micrococcales</taxon>
        <taxon>Ruaniaceae</taxon>
        <taxon>Ruania</taxon>
    </lineage>
</organism>
<keyword evidence="11" id="KW-1185">Reference proteome</keyword>
<comment type="catalytic activity">
    <reaction evidence="6 7">
        <text>cytidine(34) in tRNA(Ile2) + L-lysine + ATP = lysidine(34) in tRNA(Ile2) + AMP + diphosphate + H(+)</text>
        <dbReference type="Rhea" id="RHEA:43744"/>
        <dbReference type="Rhea" id="RHEA-COMP:10625"/>
        <dbReference type="Rhea" id="RHEA-COMP:10670"/>
        <dbReference type="ChEBI" id="CHEBI:15378"/>
        <dbReference type="ChEBI" id="CHEBI:30616"/>
        <dbReference type="ChEBI" id="CHEBI:32551"/>
        <dbReference type="ChEBI" id="CHEBI:33019"/>
        <dbReference type="ChEBI" id="CHEBI:82748"/>
        <dbReference type="ChEBI" id="CHEBI:83665"/>
        <dbReference type="ChEBI" id="CHEBI:456215"/>
        <dbReference type="EC" id="6.3.4.19"/>
    </reaction>
</comment>
<evidence type="ECO:0000256" key="2">
    <source>
        <dbReference type="ARBA" id="ARBA00022598"/>
    </source>
</evidence>
<dbReference type="GO" id="GO:0005737">
    <property type="term" value="C:cytoplasm"/>
    <property type="evidence" value="ECO:0007669"/>
    <property type="project" value="UniProtKB-SubCell"/>
</dbReference>
<dbReference type="InterPro" id="IPR012795">
    <property type="entry name" value="tRNA_Ile_lys_synt_N"/>
</dbReference>
<keyword evidence="2 7" id="KW-0436">Ligase</keyword>
<evidence type="ECO:0000256" key="6">
    <source>
        <dbReference type="ARBA" id="ARBA00048539"/>
    </source>
</evidence>
<feature type="binding site" evidence="7">
    <location>
        <begin position="39"/>
        <end position="44"/>
    </location>
    <ligand>
        <name>ATP</name>
        <dbReference type="ChEBI" id="CHEBI:30616"/>
    </ligand>
</feature>
<keyword evidence="4 7" id="KW-0547">Nucleotide-binding</keyword>
<dbReference type="InterPro" id="IPR015262">
    <property type="entry name" value="tRNA_Ile_lys_synt_subst-bd"/>
</dbReference>
<keyword evidence="1 7" id="KW-0963">Cytoplasm</keyword>
<dbReference type="Gene3D" id="3.40.50.620">
    <property type="entry name" value="HUPs"/>
    <property type="match status" value="1"/>
</dbReference>
<dbReference type="SUPFAM" id="SSF52402">
    <property type="entry name" value="Adenine nucleotide alpha hydrolases-like"/>
    <property type="match status" value="1"/>
</dbReference>
<sequence length="351" mass="36506">MPGPAAPVARLRHTTRTFLAERLTAGDLARGDLILVACSGGPDSLALAAVVAFVAPRLGLRAGACVVDHQLQPGSATAAATARQRCDELGLDPAEVLTVTVTAGGQGPEATARDARYQALSEAADRQGARAVLLGHTADDQAETVLLALARGSGTRSLAGMATVRGRFWRPLLTASRADTHDACASLGLPVWHDPTNAVDGPWRTADGRPLPRASVRHRVLPALTEALGPGVRAGLVRTARLAREDSDLLDRLAAEQYELLEARHPDDGRDVVVDARRIGELPTALRLRVLRRLALDAGAPSGVLGQVHIDAIDALVTAWSGQGPAQLPGGITVARTCGRLVLSAGPSGPE</sequence>
<comment type="similarity">
    <text evidence="7">Belongs to the tRNA(Ile)-lysidine synthase family.</text>
</comment>
<feature type="domain" description="tRNA(Ile)-lysidine synthase substrate-binding" evidence="9">
    <location>
        <begin position="279"/>
        <end position="341"/>
    </location>
</feature>
<evidence type="ECO:0000259" key="9">
    <source>
        <dbReference type="Pfam" id="PF09179"/>
    </source>
</evidence>
<dbReference type="InterPro" id="IPR011063">
    <property type="entry name" value="TilS/TtcA_N"/>
</dbReference>
<evidence type="ECO:0000256" key="4">
    <source>
        <dbReference type="ARBA" id="ARBA00022741"/>
    </source>
</evidence>
<comment type="function">
    <text evidence="7">Ligates lysine onto the cytidine present at position 34 of the AUA codon-specific tRNA(Ile) that contains the anticodon CAU, in an ATP-dependent manner. Cytidine is converted to lysidine, thus changing the amino acid specificity of the tRNA from methionine to isoleucine.</text>
</comment>
<gene>
    <name evidence="7 10" type="primary">tilS</name>
    <name evidence="10" type="ORF">IM660_03635</name>
</gene>
<proteinExistence type="inferred from homology"/>
<dbReference type="RefSeq" id="WP_193498066.1">
    <property type="nucleotide sequence ID" value="NZ_CP063169.1"/>
</dbReference>
<dbReference type="Proteomes" id="UP000593758">
    <property type="component" value="Chromosome"/>
</dbReference>
<dbReference type="GO" id="GO:0006400">
    <property type="term" value="P:tRNA modification"/>
    <property type="evidence" value="ECO:0007669"/>
    <property type="project" value="UniProtKB-UniRule"/>
</dbReference>
<evidence type="ECO:0000313" key="10">
    <source>
        <dbReference type="EMBL" id="QOR71403.1"/>
    </source>
</evidence>
<evidence type="ECO:0000313" key="11">
    <source>
        <dbReference type="Proteomes" id="UP000593758"/>
    </source>
</evidence>
<dbReference type="NCBIfam" id="TIGR02432">
    <property type="entry name" value="lysidine_TilS_N"/>
    <property type="match status" value="1"/>
</dbReference>
<dbReference type="Pfam" id="PF01171">
    <property type="entry name" value="ATP_bind_3"/>
    <property type="match status" value="1"/>
</dbReference>
<reference evidence="10 11" key="1">
    <citation type="submission" date="2020-10" db="EMBL/GenBank/DDBJ databases">
        <title>Haloactinobacterium sp. RN3S43, a bacterium isolated from saline soil.</title>
        <authorList>
            <person name="Sun J.-Q."/>
        </authorList>
    </citation>
    <scope>NUCLEOTIDE SEQUENCE [LARGE SCALE GENOMIC DNA]</scope>
    <source>
        <strain evidence="10 11">RN3S43</strain>
    </source>
</reference>
<keyword evidence="3 7" id="KW-0819">tRNA processing</keyword>
<dbReference type="InterPro" id="IPR014729">
    <property type="entry name" value="Rossmann-like_a/b/a_fold"/>
</dbReference>
<evidence type="ECO:0000256" key="5">
    <source>
        <dbReference type="ARBA" id="ARBA00022840"/>
    </source>
</evidence>
<name>A0A7M1SXP6_9MICO</name>
<comment type="subcellular location">
    <subcellularLocation>
        <location evidence="7">Cytoplasm</location>
    </subcellularLocation>
</comment>
<dbReference type="GO" id="GO:0005524">
    <property type="term" value="F:ATP binding"/>
    <property type="evidence" value="ECO:0007669"/>
    <property type="project" value="UniProtKB-UniRule"/>
</dbReference>
<dbReference type="PANTHER" id="PTHR43033:SF1">
    <property type="entry name" value="TRNA(ILE)-LYSIDINE SYNTHASE-RELATED"/>
    <property type="match status" value="1"/>
</dbReference>
<protein>
    <recommendedName>
        <fullName evidence="7">tRNA(Ile)-lysidine synthase</fullName>
        <ecNumber evidence="7">6.3.4.19</ecNumber>
    </recommendedName>
    <alternativeName>
        <fullName evidence="7">tRNA(Ile)-2-lysyl-cytidine synthase</fullName>
    </alternativeName>
    <alternativeName>
        <fullName evidence="7">tRNA(Ile)-lysidine synthetase</fullName>
    </alternativeName>
</protein>
<evidence type="ECO:0000256" key="1">
    <source>
        <dbReference type="ARBA" id="ARBA00022490"/>
    </source>
</evidence>
<dbReference type="SUPFAM" id="SSF82829">
    <property type="entry name" value="MesJ substrate recognition domain-like"/>
    <property type="match status" value="1"/>
</dbReference>
<dbReference type="EC" id="6.3.4.19" evidence="7"/>
<dbReference type="InterPro" id="IPR012094">
    <property type="entry name" value="tRNA_Ile_lys_synt"/>
</dbReference>
<feature type="domain" description="tRNA(Ile)-lysidine/2-thiocytidine synthase N-terminal" evidence="8">
    <location>
        <begin position="34"/>
        <end position="198"/>
    </location>
</feature>
<evidence type="ECO:0000256" key="7">
    <source>
        <dbReference type="HAMAP-Rule" id="MF_01161"/>
    </source>
</evidence>
<accession>A0A7M1SXP6</accession>
<evidence type="ECO:0000256" key="3">
    <source>
        <dbReference type="ARBA" id="ARBA00022694"/>
    </source>
</evidence>
<dbReference type="PANTHER" id="PTHR43033">
    <property type="entry name" value="TRNA(ILE)-LYSIDINE SYNTHASE-RELATED"/>
    <property type="match status" value="1"/>
</dbReference>
<evidence type="ECO:0000259" key="8">
    <source>
        <dbReference type="Pfam" id="PF01171"/>
    </source>
</evidence>
<dbReference type="AlphaFoldDB" id="A0A7M1SXP6"/>
<dbReference type="Gene3D" id="1.20.59.20">
    <property type="match status" value="1"/>
</dbReference>
<dbReference type="EMBL" id="CP063169">
    <property type="protein sequence ID" value="QOR71403.1"/>
    <property type="molecule type" value="Genomic_DNA"/>
</dbReference>
<dbReference type="GO" id="GO:0032267">
    <property type="term" value="F:tRNA(Ile)-lysidine synthase activity"/>
    <property type="evidence" value="ECO:0007669"/>
    <property type="project" value="UniProtKB-EC"/>
</dbReference>
<dbReference type="CDD" id="cd01992">
    <property type="entry name" value="TilS_N"/>
    <property type="match status" value="1"/>
</dbReference>
<comment type="domain">
    <text evidence="7">The N-terminal region contains the highly conserved SGGXDS motif, predicted to be a P-loop motif involved in ATP binding.</text>
</comment>
<dbReference type="HAMAP" id="MF_01161">
    <property type="entry name" value="tRNA_Ile_lys_synt"/>
    <property type="match status" value="1"/>
</dbReference>